<dbReference type="EMBL" id="JADGKB010000131">
    <property type="protein sequence ID" value="KAJ3252742.1"/>
    <property type="molecule type" value="Genomic_DNA"/>
</dbReference>
<sequence>MDLNLNSCKKFYVPDPSKEKKYFRIPKPVSKLAPSLLHDYDKLPKIPKPQDKTILSTCRNKFTPMHTDKIKSSLKPTIWASASMISYKPTEPRKFTNICSPVKLVPQFDKPELAPDEEIKADPVREELLKKLSLIKITKCVTLQHNRIVHEAKVANSLMQRLQSNTSMPWPGLDPRLLQKKMTPMKNAESAATLIQELLKKPDTPVERVFEMLDEFTGKRVLAYDDDFEEFTDSSCTTPRTKCDSDLRSFSSLKPERSLKKYKY</sequence>
<gene>
    <name evidence="1" type="ORF">HK103_001297</name>
</gene>
<keyword evidence="2" id="KW-1185">Reference proteome</keyword>
<accession>A0AAD5UEE5</accession>
<reference evidence="1" key="1">
    <citation type="submission" date="2020-05" db="EMBL/GenBank/DDBJ databases">
        <title>Phylogenomic resolution of chytrid fungi.</title>
        <authorList>
            <person name="Stajich J.E."/>
            <person name="Amses K."/>
            <person name="Simmons R."/>
            <person name="Seto K."/>
            <person name="Myers J."/>
            <person name="Bonds A."/>
            <person name="Quandt C.A."/>
            <person name="Barry K."/>
            <person name="Liu P."/>
            <person name="Grigoriev I."/>
            <person name="Longcore J.E."/>
            <person name="James T.Y."/>
        </authorList>
    </citation>
    <scope>NUCLEOTIDE SEQUENCE</scope>
    <source>
        <strain evidence="1">PLAUS21</strain>
    </source>
</reference>
<name>A0AAD5UEE5_9FUNG</name>
<protein>
    <submittedName>
        <fullName evidence="1">Uncharacterized protein</fullName>
    </submittedName>
</protein>
<evidence type="ECO:0000313" key="2">
    <source>
        <dbReference type="Proteomes" id="UP001210925"/>
    </source>
</evidence>
<proteinExistence type="predicted"/>
<evidence type="ECO:0000313" key="1">
    <source>
        <dbReference type="EMBL" id="KAJ3252742.1"/>
    </source>
</evidence>
<dbReference type="AlphaFoldDB" id="A0AAD5UEE5"/>
<dbReference type="Proteomes" id="UP001210925">
    <property type="component" value="Unassembled WGS sequence"/>
</dbReference>
<comment type="caution">
    <text evidence="1">The sequence shown here is derived from an EMBL/GenBank/DDBJ whole genome shotgun (WGS) entry which is preliminary data.</text>
</comment>
<organism evidence="1 2">
    <name type="scientific">Boothiomyces macroporosus</name>
    <dbReference type="NCBI Taxonomy" id="261099"/>
    <lineage>
        <taxon>Eukaryota</taxon>
        <taxon>Fungi</taxon>
        <taxon>Fungi incertae sedis</taxon>
        <taxon>Chytridiomycota</taxon>
        <taxon>Chytridiomycota incertae sedis</taxon>
        <taxon>Chytridiomycetes</taxon>
        <taxon>Rhizophydiales</taxon>
        <taxon>Terramycetaceae</taxon>
        <taxon>Boothiomyces</taxon>
    </lineage>
</organism>